<gene>
    <name evidence="4" type="ORF">EWE74_11545</name>
</gene>
<dbReference type="GO" id="GO:0016788">
    <property type="term" value="F:hydrolase activity, acting on ester bonds"/>
    <property type="evidence" value="ECO:0007669"/>
    <property type="project" value="UniProtKB-ARBA"/>
</dbReference>
<dbReference type="CDD" id="cd01821">
    <property type="entry name" value="Rhamnogalacturan_acetylesterase_like"/>
    <property type="match status" value="1"/>
</dbReference>
<feature type="domain" description="SGNH hydrolase-type esterase" evidence="3">
    <location>
        <begin position="196"/>
        <end position="360"/>
    </location>
</feature>
<proteinExistence type="inferred from homology"/>
<dbReference type="SUPFAM" id="SSF52266">
    <property type="entry name" value="SGNH hydrolase"/>
    <property type="match status" value="1"/>
</dbReference>
<dbReference type="Gene3D" id="3.40.50.1110">
    <property type="entry name" value="SGNH hydrolase"/>
    <property type="match status" value="1"/>
</dbReference>
<name>A0A4Q6XIS9_9SPHI</name>
<protein>
    <submittedName>
        <fullName evidence="4">Rhamnogalacturonan acetylesterase</fullName>
    </submittedName>
</protein>
<dbReference type="EMBL" id="SGIT01000002">
    <property type="protein sequence ID" value="RZF59781.1"/>
    <property type="molecule type" value="Genomic_DNA"/>
</dbReference>
<evidence type="ECO:0000256" key="2">
    <source>
        <dbReference type="ARBA" id="ARBA00022801"/>
    </source>
</evidence>
<accession>A0A4Q6XIS9</accession>
<keyword evidence="2" id="KW-0378">Hydrolase</keyword>
<comment type="caution">
    <text evidence="4">The sequence shown here is derived from an EMBL/GenBank/DDBJ whole genome shotgun (WGS) entry which is preliminary data.</text>
</comment>
<sequence>MQKNIFVIVIYIGLLFISSKGFTQKISNEFSEFSFGKAYSDRSTVIQTAEPYEENGQYGFEYGTEKHVSISKDSHTLFSKQPFYFSVDVPEGNYKVTVGYQGLRDSTFKSTVRSESRRLQLEKVEIRQHKTVEKSFIVNRKDARIREGEYVSLKKPRELEKLDWDDKLTLEFQHTNNISYIRVEQVNDVPTIFLAGNSTVVNQEHEPWASWGQMIPRFFDAHIAVANHAESGLALSSFLSSKRLDKILSVAKPGDYLFIEFGHNDQKERGEQAGAYKGYTERMRQFVKEFRAVGGTPVILTSTARRAFDTNGTLQYTLGDYPDAARKVAQELRVPLIDLNKMTRTFYETLGVEGSKQALVHYAANTFPDQPAPLQDNTHFNTYGAYQIAKMVLQGIIDNHLNIRKHMIDFKNYDPIKPDRPQLWEWPLSIKNSDVKPDGN</sequence>
<dbReference type="Gene3D" id="2.60.120.430">
    <property type="entry name" value="Galactose-binding lectin"/>
    <property type="match status" value="1"/>
</dbReference>
<dbReference type="Pfam" id="PF13472">
    <property type="entry name" value="Lipase_GDSL_2"/>
    <property type="match status" value="1"/>
</dbReference>
<dbReference type="PANTHER" id="PTHR43695">
    <property type="entry name" value="PUTATIVE (AFU_ORTHOLOGUE AFUA_2G17250)-RELATED"/>
    <property type="match status" value="1"/>
</dbReference>
<reference evidence="4 5" key="1">
    <citation type="submission" date="2019-02" db="EMBL/GenBank/DDBJ databases">
        <authorList>
            <person name="Li Y."/>
        </authorList>
    </citation>
    <scope>NUCLEOTIDE SEQUENCE [LARGE SCALE GENOMIC DNA]</scope>
    <source>
        <strain evidence="4 5">30C10-4-7</strain>
    </source>
</reference>
<evidence type="ECO:0000259" key="3">
    <source>
        <dbReference type="Pfam" id="PF13472"/>
    </source>
</evidence>
<keyword evidence="5" id="KW-1185">Reference proteome</keyword>
<dbReference type="InterPro" id="IPR008979">
    <property type="entry name" value="Galactose-bd-like_sf"/>
</dbReference>
<dbReference type="AlphaFoldDB" id="A0A4Q6XIS9"/>
<dbReference type="RefSeq" id="WP_130141700.1">
    <property type="nucleotide sequence ID" value="NZ_SGIT01000002.1"/>
</dbReference>
<organism evidence="4 5">
    <name type="scientific">Sphingobacterium corticibacterium</name>
    <dbReference type="NCBI Taxonomy" id="2484746"/>
    <lineage>
        <taxon>Bacteria</taxon>
        <taxon>Pseudomonadati</taxon>
        <taxon>Bacteroidota</taxon>
        <taxon>Sphingobacteriia</taxon>
        <taxon>Sphingobacteriales</taxon>
        <taxon>Sphingobacteriaceae</taxon>
        <taxon>Sphingobacterium</taxon>
    </lineage>
</organism>
<comment type="similarity">
    <text evidence="1">Belongs to the 'GDSL' lipolytic enzyme family.</text>
</comment>
<evidence type="ECO:0000313" key="5">
    <source>
        <dbReference type="Proteomes" id="UP000292855"/>
    </source>
</evidence>
<evidence type="ECO:0000256" key="1">
    <source>
        <dbReference type="ARBA" id="ARBA00008668"/>
    </source>
</evidence>
<dbReference type="SUPFAM" id="SSF49785">
    <property type="entry name" value="Galactose-binding domain-like"/>
    <property type="match status" value="1"/>
</dbReference>
<dbReference type="InterPro" id="IPR036514">
    <property type="entry name" value="SGNH_hydro_sf"/>
</dbReference>
<dbReference type="InterPro" id="IPR013830">
    <property type="entry name" value="SGNH_hydro"/>
</dbReference>
<dbReference type="Proteomes" id="UP000292855">
    <property type="component" value="Unassembled WGS sequence"/>
</dbReference>
<dbReference type="PANTHER" id="PTHR43695:SF1">
    <property type="entry name" value="RHAMNOGALACTURONAN ACETYLESTERASE"/>
    <property type="match status" value="1"/>
</dbReference>
<dbReference type="OrthoDB" id="9807041at2"/>
<evidence type="ECO:0000313" key="4">
    <source>
        <dbReference type="EMBL" id="RZF59781.1"/>
    </source>
</evidence>
<dbReference type="InterPro" id="IPR037459">
    <property type="entry name" value="RhgT-like"/>
</dbReference>